<feature type="region of interest" description="Disordered" evidence="1">
    <location>
        <begin position="16"/>
        <end position="35"/>
    </location>
</feature>
<feature type="compositionally biased region" description="Polar residues" evidence="1">
    <location>
        <begin position="132"/>
        <end position="142"/>
    </location>
</feature>
<reference evidence="2 3" key="1">
    <citation type="submission" date="2018-08" db="EMBL/GenBank/DDBJ databases">
        <title>Verrucosispora craniellae sp. nov., isolated from a marine sponge in the South China Sea.</title>
        <authorList>
            <person name="Li L."/>
            <person name="Lin H.W."/>
        </authorList>
    </citation>
    <scope>NUCLEOTIDE SEQUENCE [LARGE SCALE GENOMIC DNA]</scope>
    <source>
        <strain evidence="2 3">LHW63014</strain>
    </source>
</reference>
<organism evidence="2 3">
    <name type="scientific">Micromonospora craniellae</name>
    <dbReference type="NCBI Taxonomy" id="2294034"/>
    <lineage>
        <taxon>Bacteria</taxon>
        <taxon>Bacillati</taxon>
        <taxon>Actinomycetota</taxon>
        <taxon>Actinomycetes</taxon>
        <taxon>Micromonosporales</taxon>
        <taxon>Micromonosporaceae</taxon>
        <taxon>Micromonospora</taxon>
    </lineage>
</organism>
<feature type="compositionally biased region" description="Basic and acidic residues" evidence="1">
    <location>
        <begin position="52"/>
        <end position="64"/>
    </location>
</feature>
<dbReference type="RefSeq" id="WP_117226971.1">
    <property type="nucleotide sequence ID" value="NZ_CP061725.1"/>
</dbReference>
<proteinExistence type="predicted"/>
<feature type="region of interest" description="Disordered" evidence="1">
    <location>
        <begin position="40"/>
        <end position="152"/>
    </location>
</feature>
<accession>A0A372G3A8</accession>
<evidence type="ECO:0000256" key="1">
    <source>
        <dbReference type="SAM" id="MobiDB-lite"/>
    </source>
</evidence>
<name>A0A372G3A8_9ACTN</name>
<protein>
    <submittedName>
        <fullName evidence="2">Uncharacterized protein</fullName>
    </submittedName>
</protein>
<evidence type="ECO:0000313" key="3">
    <source>
        <dbReference type="Proteomes" id="UP000262621"/>
    </source>
</evidence>
<comment type="caution">
    <text evidence="2">The sequence shown here is derived from an EMBL/GenBank/DDBJ whole genome shotgun (WGS) entry which is preliminary data.</text>
</comment>
<dbReference type="AlphaFoldDB" id="A0A372G3A8"/>
<dbReference type="Proteomes" id="UP000262621">
    <property type="component" value="Unassembled WGS sequence"/>
</dbReference>
<dbReference type="EMBL" id="QVFU01000003">
    <property type="protein sequence ID" value="RFS47537.1"/>
    <property type="molecule type" value="Genomic_DNA"/>
</dbReference>
<sequence length="191" mass="22069">MARYTKPELREQIKAEIMASDRGGRPGQWSARKSQLLTKEYERRGGGFLGPKDSRQRSLERWGAEKWQTSTGSTRARKDGETARYLPKKAWEKLSDEQKRDTDTKKRRASRTGRQFVANTDPAKRARKETTSPRGRSATSAERLTELTVPEASRLVRDLDKNQLRTALRRERGGKARKTLLQRLQSELDRR</sequence>
<feature type="compositionally biased region" description="Basic and acidic residues" evidence="1">
    <location>
        <begin position="122"/>
        <end position="131"/>
    </location>
</feature>
<feature type="compositionally biased region" description="Basic and acidic residues" evidence="1">
    <location>
        <begin position="89"/>
        <end position="104"/>
    </location>
</feature>
<gene>
    <name evidence="2" type="ORF">D0Q02_06050</name>
</gene>
<dbReference type="OrthoDB" id="791686at2"/>
<keyword evidence="3" id="KW-1185">Reference proteome</keyword>
<evidence type="ECO:0000313" key="2">
    <source>
        <dbReference type="EMBL" id="RFS47537.1"/>
    </source>
</evidence>